<evidence type="ECO:0000256" key="1">
    <source>
        <dbReference type="ARBA" id="ARBA00022723"/>
    </source>
</evidence>
<dbReference type="GO" id="GO:0008484">
    <property type="term" value="F:sulfuric ester hydrolase activity"/>
    <property type="evidence" value="ECO:0007669"/>
    <property type="project" value="TreeGrafter"/>
</dbReference>
<dbReference type="Proteomes" id="UP000277424">
    <property type="component" value="Unassembled WGS sequence"/>
</dbReference>
<reference evidence="4 5" key="1">
    <citation type="submission" date="2018-10" db="EMBL/GenBank/DDBJ databases">
        <title>Comparative analysis of microorganisms from saline springs in Andes Mountain Range, Colombia.</title>
        <authorList>
            <person name="Rubin E."/>
        </authorList>
    </citation>
    <scope>NUCLEOTIDE SEQUENCE [LARGE SCALE GENOMIC DNA]</scope>
    <source>
        <strain evidence="4 5">USBA 36</strain>
    </source>
</reference>
<dbReference type="InterPro" id="IPR054912">
    <property type="entry name" value="HdlasePehA"/>
</dbReference>
<keyword evidence="2" id="KW-0378">Hydrolase</keyword>
<gene>
    <name evidence="4" type="ORF">BCL74_0612</name>
</gene>
<organism evidence="4 5">
    <name type="scientific">Oceanibaculum indicum</name>
    <dbReference type="NCBI Taxonomy" id="526216"/>
    <lineage>
        <taxon>Bacteria</taxon>
        <taxon>Pseudomonadati</taxon>
        <taxon>Pseudomonadota</taxon>
        <taxon>Alphaproteobacteria</taxon>
        <taxon>Rhodospirillales</taxon>
        <taxon>Oceanibaculaceae</taxon>
        <taxon>Oceanibaculum</taxon>
    </lineage>
</organism>
<evidence type="ECO:0000259" key="3">
    <source>
        <dbReference type="Pfam" id="PF00884"/>
    </source>
</evidence>
<dbReference type="InterPro" id="IPR017850">
    <property type="entry name" value="Alkaline_phosphatase_core_sf"/>
</dbReference>
<dbReference type="PANTHER" id="PTHR45953">
    <property type="entry name" value="IDURONATE 2-SULFATASE"/>
    <property type="match status" value="1"/>
</dbReference>
<accession>A0A420WPJ8</accession>
<dbReference type="NCBIfam" id="NF045661">
    <property type="entry name" value="HdlasePehA"/>
    <property type="match status" value="1"/>
</dbReference>
<sequence>MSKRKNVLLIVVDQWRGDTLPMLGHPLIKTPNIAALAAEGVTFARHYTQAVPCGPARASLLTGLYMMNHRAVQNTIPLDARHTNVAKEARKKGYDPAIVGYTTTTPDPREVAAEDPRFKVLGDLMDGWRPVGSWGLKMEAYFSWVAANGYKLPDNPWDIWLPQDLAPGEIGATRKPSRIPAELSDTVWFTDRGLDYIRGANKKPWFLHLGYWRPHPPFAAPAPYHDMFDPADCPPPVRAASVEEEARQHPMLRFYLESVKRKSFFENGEGLGADMDEGEVRQMRASYYGLMEEIDVHLGRVFQHLKDSGQWDDTLIILTCDHGEQLGDHHLLGKLGYFDGSFHIPMIVRDPDASANATRGQIVNRFTESVDLMPTVLEWIGQDCPRACDGHSLLPFLRDGGAPDTWRREVHYEFDFRNVFYSKPEEPLGLTMDQCALAVVQDENWKYVHFAALPPLLFDLRNDPGQFHNLAEDPAHAATVRDYAQRMLNWRLTHAERTLTGYAATPEGLMLRL</sequence>
<feature type="domain" description="Sulfatase N-terminal" evidence="3">
    <location>
        <begin position="5"/>
        <end position="381"/>
    </location>
</feature>
<dbReference type="Pfam" id="PF00884">
    <property type="entry name" value="Sulfatase"/>
    <property type="match status" value="1"/>
</dbReference>
<keyword evidence="1" id="KW-0479">Metal-binding</keyword>
<dbReference type="EMBL" id="RBIG01000001">
    <property type="protein sequence ID" value="RKQ72842.1"/>
    <property type="molecule type" value="Genomic_DNA"/>
</dbReference>
<dbReference type="InterPro" id="IPR000917">
    <property type="entry name" value="Sulfatase_N"/>
</dbReference>
<protein>
    <submittedName>
        <fullName evidence="4">Arylsulfatase A-like enzyme</fullName>
    </submittedName>
</protein>
<proteinExistence type="predicted"/>
<evidence type="ECO:0000313" key="4">
    <source>
        <dbReference type="EMBL" id="RKQ72842.1"/>
    </source>
</evidence>
<dbReference type="AlphaFoldDB" id="A0A420WPJ8"/>
<dbReference type="CDD" id="cd16028">
    <property type="entry name" value="PMH"/>
    <property type="match status" value="1"/>
</dbReference>
<name>A0A420WPJ8_9PROT</name>
<evidence type="ECO:0000256" key="2">
    <source>
        <dbReference type="ARBA" id="ARBA00022801"/>
    </source>
</evidence>
<dbReference type="SUPFAM" id="SSF53649">
    <property type="entry name" value="Alkaline phosphatase-like"/>
    <property type="match status" value="1"/>
</dbReference>
<dbReference type="Gene3D" id="6.10.250.3360">
    <property type="match status" value="1"/>
</dbReference>
<dbReference type="GO" id="GO:0005737">
    <property type="term" value="C:cytoplasm"/>
    <property type="evidence" value="ECO:0007669"/>
    <property type="project" value="TreeGrafter"/>
</dbReference>
<evidence type="ECO:0000313" key="5">
    <source>
        <dbReference type="Proteomes" id="UP000277424"/>
    </source>
</evidence>
<dbReference type="GO" id="GO:0046872">
    <property type="term" value="F:metal ion binding"/>
    <property type="evidence" value="ECO:0007669"/>
    <property type="project" value="UniProtKB-KW"/>
</dbReference>
<dbReference type="RefSeq" id="WP_121217459.1">
    <property type="nucleotide sequence ID" value="NZ_RBIG01000001.1"/>
</dbReference>
<dbReference type="Gene3D" id="3.40.720.10">
    <property type="entry name" value="Alkaline Phosphatase, subunit A"/>
    <property type="match status" value="1"/>
</dbReference>
<dbReference type="OrthoDB" id="9795675at2"/>
<comment type="caution">
    <text evidence="4">The sequence shown here is derived from an EMBL/GenBank/DDBJ whole genome shotgun (WGS) entry which is preliminary data.</text>
</comment>
<dbReference type="PANTHER" id="PTHR45953:SF1">
    <property type="entry name" value="IDURONATE 2-SULFATASE"/>
    <property type="match status" value="1"/>
</dbReference>